<organism evidence="2 3">
    <name type="scientific">Ensete ventricosum</name>
    <name type="common">Abyssinian banana</name>
    <name type="synonym">Musa ensete</name>
    <dbReference type="NCBI Taxonomy" id="4639"/>
    <lineage>
        <taxon>Eukaryota</taxon>
        <taxon>Viridiplantae</taxon>
        <taxon>Streptophyta</taxon>
        <taxon>Embryophyta</taxon>
        <taxon>Tracheophyta</taxon>
        <taxon>Spermatophyta</taxon>
        <taxon>Magnoliopsida</taxon>
        <taxon>Liliopsida</taxon>
        <taxon>Zingiberales</taxon>
        <taxon>Musaceae</taxon>
        <taxon>Ensete</taxon>
    </lineage>
</organism>
<evidence type="ECO:0000313" key="3">
    <source>
        <dbReference type="Proteomes" id="UP000287651"/>
    </source>
</evidence>
<proteinExistence type="predicted"/>
<protein>
    <submittedName>
        <fullName evidence="2">Uncharacterized protein</fullName>
    </submittedName>
</protein>
<feature type="compositionally biased region" description="Basic and acidic residues" evidence="1">
    <location>
        <begin position="36"/>
        <end position="50"/>
    </location>
</feature>
<feature type="region of interest" description="Disordered" evidence="1">
    <location>
        <begin position="1"/>
        <end position="50"/>
    </location>
</feature>
<dbReference type="Proteomes" id="UP000287651">
    <property type="component" value="Unassembled WGS sequence"/>
</dbReference>
<dbReference type="AlphaFoldDB" id="A0A426XX21"/>
<sequence length="126" mass="14194">MRQISNTRPRSDPPNRIPYPHSRSRTKNGRTTRITYKSEDRSKRSGSRRDEAASFNLACPGLALLSALENGDGRCCASYYSLAARKLTPSTNGGVSRASRCRRSLDPVGAQRRLLLVRNRHLFTFR</sequence>
<comment type="caution">
    <text evidence="2">The sequence shown here is derived from an EMBL/GenBank/DDBJ whole genome shotgun (WGS) entry which is preliminary data.</text>
</comment>
<evidence type="ECO:0000313" key="2">
    <source>
        <dbReference type="EMBL" id="RRT44108.1"/>
    </source>
</evidence>
<dbReference type="EMBL" id="AMZH03016686">
    <property type="protein sequence ID" value="RRT44108.1"/>
    <property type="molecule type" value="Genomic_DNA"/>
</dbReference>
<reference evidence="2 3" key="1">
    <citation type="journal article" date="2014" name="Agronomy (Basel)">
        <title>A Draft Genome Sequence for Ensete ventricosum, the Drought-Tolerant Tree Against Hunger.</title>
        <authorList>
            <person name="Harrison J."/>
            <person name="Moore K.A."/>
            <person name="Paszkiewicz K."/>
            <person name="Jones T."/>
            <person name="Grant M."/>
            <person name="Ambacheew D."/>
            <person name="Muzemil S."/>
            <person name="Studholme D.J."/>
        </authorList>
    </citation>
    <scope>NUCLEOTIDE SEQUENCE [LARGE SCALE GENOMIC DNA]</scope>
</reference>
<evidence type="ECO:0000256" key="1">
    <source>
        <dbReference type="SAM" id="MobiDB-lite"/>
    </source>
</evidence>
<name>A0A426XX21_ENSVE</name>
<accession>A0A426XX21</accession>
<gene>
    <name evidence="2" type="ORF">B296_00055942</name>
</gene>